<sequence>MEDRIYKKRGTYNKFLRTDEPIPKSTFYAKKKLSENQHADDTDDNTISMSAFCDVQKKFSCETSHHIDQDIKLNDLEFDCITVESTDNEDNDTNQNDDLKVNLEN</sequence>
<dbReference type="EMBL" id="BGPR01191395">
    <property type="protein sequence ID" value="GBM92338.1"/>
    <property type="molecule type" value="Genomic_DNA"/>
</dbReference>
<accession>A0A4Y2JS63</accession>
<keyword evidence="3" id="KW-1185">Reference proteome</keyword>
<dbReference type="AlphaFoldDB" id="A0A4Y2JS63"/>
<comment type="caution">
    <text evidence="2">The sequence shown here is derived from an EMBL/GenBank/DDBJ whole genome shotgun (WGS) entry which is preliminary data.</text>
</comment>
<feature type="region of interest" description="Disordered" evidence="1">
    <location>
        <begin position="84"/>
        <end position="105"/>
    </location>
</feature>
<reference evidence="2 3" key="1">
    <citation type="journal article" date="2019" name="Sci. Rep.">
        <title>Orb-weaving spider Araneus ventricosus genome elucidates the spidroin gene catalogue.</title>
        <authorList>
            <person name="Kono N."/>
            <person name="Nakamura H."/>
            <person name="Ohtoshi R."/>
            <person name="Moran D.A.P."/>
            <person name="Shinohara A."/>
            <person name="Yoshida Y."/>
            <person name="Fujiwara M."/>
            <person name="Mori M."/>
            <person name="Tomita M."/>
            <person name="Arakawa K."/>
        </authorList>
    </citation>
    <scope>NUCLEOTIDE SEQUENCE [LARGE SCALE GENOMIC DNA]</scope>
</reference>
<name>A0A4Y2JS63_ARAVE</name>
<evidence type="ECO:0000256" key="1">
    <source>
        <dbReference type="SAM" id="MobiDB-lite"/>
    </source>
</evidence>
<evidence type="ECO:0000313" key="3">
    <source>
        <dbReference type="Proteomes" id="UP000499080"/>
    </source>
</evidence>
<proteinExistence type="predicted"/>
<gene>
    <name evidence="2" type="ORF">AVEN_256490_1</name>
</gene>
<evidence type="ECO:0000313" key="2">
    <source>
        <dbReference type="EMBL" id="GBM92338.1"/>
    </source>
</evidence>
<dbReference type="Proteomes" id="UP000499080">
    <property type="component" value="Unassembled WGS sequence"/>
</dbReference>
<organism evidence="2 3">
    <name type="scientific">Araneus ventricosus</name>
    <name type="common">Orbweaver spider</name>
    <name type="synonym">Epeira ventricosa</name>
    <dbReference type="NCBI Taxonomy" id="182803"/>
    <lineage>
        <taxon>Eukaryota</taxon>
        <taxon>Metazoa</taxon>
        <taxon>Ecdysozoa</taxon>
        <taxon>Arthropoda</taxon>
        <taxon>Chelicerata</taxon>
        <taxon>Arachnida</taxon>
        <taxon>Araneae</taxon>
        <taxon>Araneomorphae</taxon>
        <taxon>Entelegynae</taxon>
        <taxon>Araneoidea</taxon>
        <taxon>Araneidae</taxon>
        <taxon>Araneus</taxon>
    </lineage>
</organism>
<protein>
    <submittedName>
        <fullName evidence="2">Uncharacterized protein</fullName>
    </submittedName>
</protein>